<dbReference type="STRING" id="331117.A1DAE2"/>
<name>A1DAE2_NEOFI</name>
<keyword evidence="1" id="KW-0732">Signal</keyword>
<dbReference type="KEGG" id="nfi:NFIA_094520"/>
<dbReference type="InterPro" id="IPR036673">
    <property type="entry name" value="Cyanovirin-N_sf"/>
</dbReference>
<protein>
    <submittedName>
        <fullName evidence="2">Uncharacterized protein</fullName>
    </submittedName>
</protein>
<evidence type="ECO:0000313" key="3">
    <source>
        <dbReference type="Proteomes" id="UP000006702"/>
    </source>
</evidence>
<keyword evidence="3" id="KW-1185">Reference proteome</keyword>
<dbReference type="VEuPathDB" id="FungiDB:NFIA_094520"/>
<gene>
    <name evidence="2" type="ORF">NFIA_094520</name>
</gene>
<dbReference type="eggNOG" id="ENOG502T1B0">
    <property type="taxonomic scope" value="Eukaryota"/>
</dbReference>
<dbReference type="SUPFAM" id="SSF51322">
    <property type="entry name" value="Cyanovirin-N"/>
    <property type="match status" value="1"/>
</dbReference>
<dbReference type="GeneID" id="4588817"/>
<organism evidence="2 3">
    <name type="scientific">Neosartorya fischeri (strain ATCC 1020 / DSM 3700 / CBS 544.65 / FGSC A1164 / JCM 1740 / NRRL 181 / WB 181)</name>
    <name type="common">Aspergillus fischerianus</name>
    <dbReference type="NCBI Taxonomy" id="331117"/>
    <lineage>
        <taxon>Eukaryota</taxon>
        <taxon>Fungi</taxon>
        <taxon>Dikarya</taxon>
        <taxon>Ascomycota</taxon>
        <taxon>Pezizomycotina</taxon>
        <taxon>Eurotiomycetes</taxon>
        <taxon>Eurotiomycetidae</taxon>
        <taxon>Eurotiales</taxon>
        <taxon>Aspergillaceae</taxon>
        <taxon>Aspergillus</taxon>
        <taxon>Aspergillus subgen. Fumigati</taxon>
    </lineage>
</organism>
<proteinExistence type="predicted"/>
<evidence type="ECO:0000313" key="2">
    <source>
        <dbReference type="EMBL" id="EAW19832.1"/>
    </source>
</evidence>
<dbReference type="AlphaFoldDB" id="A1DAE2"/>
<feature type="signal peptide" evidence="1">
    <location>
        <begin position="1"/>
        <end position="19"/>
    </location>
</feature>
<dbReference type="Gene3D" id="2.30.60.10">
    <property type="entry name" value="Cyanovirin-N"/>
    <property type="match status" value="1"/>
</dbReference>
<dbReference type="RefSeq" id="XP_001261729.1">
    <property type="nucleotide sequence ID" value="XM_001261728.1"/>
</dbReference>
<dbReference type="OMA" id="THYYINL"/>
<dbReference type="HOGENOM" id="CLU_760706_0_0_1"/>
<evidence type="ECO:0000256" key="1">
    <source>
        <dbReference type="SAM" id="SignalP"/>
    </source>
</evidence>
<dbReference type="Proteomes" id="UP000006702">
    <property type="component" value="Unassembled WGS sequence"/>
</dbReference>
<feature type="chain" id="PRO_5002633833" evidence="1">
    <location>
        <begin position="20"/>
        <end position="364"/>
    </location>
</feature>
<sequence length="364" mass="40408">MHATAFALLTALSASLVCAQGYSKECSDIYLHEGWLVATCPKDDNNGKITSSVYLPNKIANINAVLEDHIANYDGHLLSNLTGAVTHIPADSSYPIPSEFEVELDMSTLNNSCASYGGTIILNDPTSCWYLNIGVEYSWACGNSVHNQGWEIVGYSDKDCTSDPVATFTQENQGTCLTFSTGVKGFSSTNAPDLVTVVSHHTRRPANMREVAEMWKNILVGFFPNREYAPFPFRDTHYYINLDLNTHGYLGLGSVVRTQGFNAGIHFLQVSFTAAPADGSAFSWEGNEHFLKRELRRSLQSVPEDRKRAIYGLIAIGTYVRFYRYLPDGRFAPVTFVDGKQTLHVRGDQAVIREFLAGVKEEWM</sequence>
<accession>A1DAE2</accession>
<dbReference type="OrthoDB" id="4672515at2759"/>
<reference evidence="3" key="1">
    <citation type="journal article" date="2008" name="PLoS Genet.">
        <title>Genomic islands in the pathogenic filamentous fungus Aspergillus fumigatus.</title>
        <authorList>
            <person name="Fedorova N.D."/>
            <person name="Khaldi N."/>
            <person name="Joardar V.S."/>
            <person name="Maiti R."/>
            <person name="Amedeo P."/>
            <person name="Anderson M.J."/>
            <person name="Crabtree J."/>
            <person name="Silva J.C."/>
            <person name="Badger J.H."/>
            <person name="Albarraq A."/>
            <person name="Angiuoli S."/>
            <person name="Bussey H."/>
            <person name="Bowyer P."/>
            <person name="Cotty P.J."/>
            <person name="Dyer P.S."/>
            <person name="Egan A."/>
            <person name="Galens K."/>
            <person name="Fraser-Liggett C.M."/>
            <person name="Haas B.J."/>
            <person name="Inman J.M."/>
            <person name="Kent R."/>
            <person name="Lemieux S."/>
            <person name="Malavazi I."/>
            <person name="Orvis J."/>
            <person name="Roemer T."/>
            <person name="Ronning C.M."/>
            <person name="Sundaram J.P."/>
            <person name="Sutton G."/>
            <person name="Turner G."/>
            <person name="Venter J.C."/>
            <person name="White O.R."/>
            <person name="Whitty B.R."/>
            <person name="Youngman P."/>
            <person name="Wolfe K.H."/>
            <person name="Goldman G.H."/>
            <person name="Wortman J.R."/>
            <person name="Jiang B."/>
            <person name="Denning D.W."/>
            <person name="Nierman W.C."/>
        </authorList>
    </citation>
    <scope>NUCLEOTIDE SEQUENCE [LARGE SCALE GENOMIC DNA]</scope>
    <source>
        <strain evidence="3">ATCC 1020 / DSM 3700 / CBS 544.65 / FGSC A1164 / JCM 1740 / NRRL 181 / WB 181</strain>
    </source>
</reference>
<dbReference type="EMBL" id="DS027694">
    <property type="protein sequence ID" value="EAW19832.1"/>
    <property type="molecule type" value="Genomic_DNA"/>
</dbReference>